<dbReference type="GO" id="GO:0005886">
    <property type="term" value="C:plasma membrane"/>
    <property type="evidence" value="ECO:0007669"/>
    <property type="project" value="UniProtKB-SubCell"/>
</dbReference>
<comment type="caution">
    <text evidence="7">The sequence shown here is derived from an EMBL/GenBank/DDBJ whole genome shotgun (WGS) entry which is preliminary data.</text>
</comment>
<dbReference type="Pfam" id="PF03706">
    <property type="entry name" value="LPG_synthase_TM"/>
    <property type="match status" value="1"/>
</dbReference>
<evidence type="ECO:0000313" key="8">
    <source>
        <dbReference type="Proteomes" id="UP000518300"/>
    </source>
</evidence>
<evidence type="ECO:0000256" key="3">
    <source>
        <dbReference type="ARBA" id="ARBA00022692"/>
    </source>
</evidence>
<feature type="non-terminal residue" evidence="7">
    <location>
        <position position="1"/>
    </location>
</feature>
<keyword evidence="5 6" id="KW-0472">Membrane</keyword>
<keyword evidence="8" id="KW-1185">Reference proteome</keyword>
<evidence type="ECO:0000313" key="7">
    <source>
        <dbReference type="EMBL" id="NMO22478.1"/>
    </source>
</evidence>
<reference evidence="7 8" key="1">
    <citation type="submission" date="2020-04" db="EMBL/GenBank/DDBJ databases">
        <title>Draft genome of Pyxidicoccus fallax type strain.</title>
        <authorList>
            <person name="Whitworth D.E."/>
        </authorList>
    </citation>
    <scope>NUCLEOTIDE SEQUENCE [LARGE SCALE GENOMIC DNA]</scope>
    <source>
        <strain evidence="7 8">DSM 14698</strain>
    </source>
</reference>
<dbReference type="InterPro" id="IPR022791">
    <property type="entry name" value="L-PG_synthase/AglD"/>
</dbReference>
<accession>A0A848LWI5</accession>
<feature type="transmembrane region" description="Helical" evidence="6">
    <location>
        <begin position="74"/>
        <end position="95"/>
    </location>
</feature>
<comment type="subcellular location">
    <subcellularLocation>
        <location evidence="1">Cell membrane</location>
        <topology evidence="1">Multi-pass membrane protein</topology>
    </subcellularLocation>
</comment>
<protein>
    <submittedName>
        <fullName evidence="7">Uncharacterized protein</fullName>
    </submittedName>
</protein>
<evidence type="ECO:0000256" key="6">
    <source>
        <dbReference type="SAM" id="Phobius"/>
    </source>
</evidence>
<keyword evidence="4 6" id="KW-1133">Transmembrane helix</keyword>
<evidence type="ECO:0000256" key="5">
    <source>
        <dbReference type="ARBA" id="ARBA00023136"/>
    </source>
</evidence>
<dbReference type="EMBL" id="JABBJJ010000428">
    <property type="protein sequence ID" value="NMO22478.1"/>
    <property type="molecule type" value="Genomic_DNA"/>
</dbReference>
<keyword evidence="3 6" id="KW-0812">Transmembrane</keyword>
<name>A0A848LWI5_9BACT</name>
<evidence type="ECO:0000256" key="4">
    <source>
        <dbReference type="ARBA" id="ARBA00022989"/>
    </source>
</evidence>
<feature type="transmembrane region" description="Helical" evidence="6">
    <location>
        <begin position="44"/>
        <end position="62"/>
    </location>
</feature>
<gene>
    <name evidence="7" type="ORF">HG543_47620</name>
</gene>
<dbReference type="RefSeq" id="WP_211194665.1">
    <property type="nucleotide sequence ID" value="NZ_JABBJJ010000428.1"/>
</dbReference>
<evidence type="ECO:0000256" key="1">
    <source>
        <dbReference type="ARBA" id="ARBA00004651"/>
    </source>
</evidence>
<dbReference type="Proteomes" id="UP000518300">
    <property type="component" value="Unassembled WGS sequence"/>
</dbReference>
<dbReference type="AlphaFoldDB" id="A0A848LWI5"/>
<proteinExistence type="predicted"/>
<keyword evidence="2" id="KW-1003">Cell membrane</keyword>
<sequence length="162" mass="17228">VGRWLQRLPVAAVRGWVERQRADLERADGALGRVLVPRRLGVPALLYVGMWLAESVEAYLLLRLLGFDVTFGDAVALEAVMSVLRALAFFIPAGLGVQDAGYAAFLSGGGDTLSAVAAFVLLKRARELCWMGVGAALLVLQARARGQRLELEAGVPEGGITA</sequence>
<feature type="transmembrane region" description="Helical" evidence="6">
    <location>
        <begin position="101"/>
        <end position="122"/>
    </location>
</feature>
<evidence type="ECO:0000256" key="2">
    <source>
        <dbReference type="ARBA" id="ARBA00022475"/>
    </source>
</evidence>
<organism evidence="7 8">
    <name type="scientific">Pyxidicoccus fallax</name>
    <dbReference type="NCBI Taxonomy" id="394095"/>
    <lineage>
        <taxon>Bacteria</taxon>
        <taxon>Pseudomonadati</taxon>
        <taxon>Myxococcota</taxon>
        <taxon>Myxococcia</taxon>
        <taxon>Myxococcales</taxon>
        <taxon>Cystobacterineae</taxon>
        <taxon>Myxococcaceae</taxon>
        <taxon>Pyxidicoccus</taxon>
    </lineage>
</organism>